<sequence>MPTEFKLQKRVGKMYNRMPSSSIFYGLFRLFLCVVNGDEKLKTKNPDPIKKTKNDPYPLKTN</sequence>
<comment type="caution">
    <text evidence="2">The sequence shown here is derived from an EMBL/GenBank/DDBJ whole genome shotgun (WGS) entry which is preliminary data.</text>
</comment>
<evidence type="ECO:0000313" key="3">
    <source>
        <dbReference type="Proteomes" id="UP000316167"/>
    </source>
</evidence>
<keyword evidence="3" id="KW-1185">Reference proteome</keyword>
<reference evidence="2 3" key="1">
    <citation type="journal article" date="2015" name="Stand. Genomic Sci.">
        <title>Genomic Encyclopedia of Bacterial and Archaeal Type Strains, Phase III: the genomes of soil and plant-associated and newly described type strains.</title>
        <authorList>
            <person name="Whitman W.B."/>
            <person name="Woyke T."/>
            <person name="Klenk H.P."/>
            <person name="Zhou Y."/>
            <person name="Lilburn T.G."/>
            <person name="Beck B.J."/>
            <person name="De Vos P."/>
            <person name="Vandamme P."/>
            <person name="Eisen J.A."/>
            <person name="Garrity G."/>
            <person name="Hugenholtz P."/>
            <person name="Kyrpides N.C."/>
        </authorList>
    </citation>
    <scope>NUCLEOTIDE SEQUENCE [LARGE SCALE GENOMIC DNA]</scope>
    <source>
        <strain evidence="2 3">CGMCC 1.7271</strain>
    </source>
</reference>
<name>A0A562SPQ6_9BACT</name>
<dbReference type="Proteomes" id="UP000316167">
    <property type="component" value="Unassembled WGS sequence"/>
</dbReference>
<accession>A0A562SPQ6</accession>
<dbReference type="EMBL" id="VLLE01000003">
    <property type="protein sequence ID" value="TWI83222.1"/>
    <property type="molecule type" value="Genomic_DNA"/>
</dbReference>
<feature type="region of interest" description="Disordered" evidence="1">
    <location>
        <begin position="40"/>
        <end position="62"/>
    </location>
</feature>
<proteinExistence type="predicted"/>
<gene>
    <name evidence="2" type="ORF">IQ13_1328</name>
</gene>
<evidence type="ECO:0000313" key="2">
    <source>
        <dbReference type="EMBL" id="TWI83222.1"/>
    </source>
</evidence>
<dbReference type="AlphaFoldDB" id="A0A562SPQ6"/>
<organism evidence="2 3">
    <name type="scientific">Lacibacter cauensis</name>
    <dbReference type="NCBI Taxonomy" id="510947"/>
    <lineage>
        <taxon>Bacteria</taxon>
        <taxon>Pseudomonadati</taxon>
        <taxon>Bacteroidota</taxon>
        <taxon>Chitinophagia</taxon>
        <taxon>Chitinophagales</taxon>
        <taxon>Chitinophagaceae</taxon>
        <taxon>Lacibacter</taxon>
    </lineage>
</organism>
<evidence type="ECO:0000256" key="1">
    <source>
        <dbReference type="SAM" id="MobiDB-lite"/>
    </source>
</evidence>
<feature type="compositionally biased region" description="Basic and acidic residues" evidence="1">
    <location>
        <begin position="40"/>
        <end position="54"/>
    </location>
</feature>
<protein>
    <submittedName>
        <fullName evidence="2">Uncharacterized protein</fullName>
    </submittedName>
</protein>